<sequence>MTLDGGAFLVPWLTDTPIGCVMQPYYPGTMDCSVEWKLSENDACPIPQNTKDHWLCGAKTRSMSYSGKVNKHETHTSYYETYDAYGNWVKYQTKYGLKVIISRDDAHETGSVFKASFDTLKTNHTIWNRYRMPDLKVTFMDVFI</sequence>
<gene>
    <name evidence="1" type="ORF">DPMN_133252</name>
</gene>
<dbReference type="Proteomes" id="UP000828390">
    <property type="component" value="Unassembled WGS sequence"/>
</dbReference>
<comment type="caution">
    <text evidence="1">The sequence shown here is derived from an EMBL/GenBank/DDBJ whole genome shotgun (WGS) entry which is preliminary data.</text>
</comment>
<evidence type="ECO:0000313" key="1">
    <source>
        <dbReference type="EMBL" id="KAH3804960.1"/>
    </source>
</evidence>
<dbReference type="AlphaFoldDB" id="A0A9D4FY37"/>
<protein>
    <submittedName>
        <fullName evidence="1">Uncharacterized protein</fullName>
    </submittedName>
</protein>
<dbReference type="EMBL" id="JAIWYP010000006">
    <property type="protein sequence ID" value="KAH3804960.1"/>
    <property type="molecule type" value="Genomic_DNA"/>
</dbReference>
<organism evidence="1 2">
    <name type="scientific">Dreissena polymorpha</name>
    <name type="common">Zebra mussel</name>
    <name type="synonym">Mytilus polymorpha</name>
    <dbReference type="NCBI Taxonomy" id="45954"/>
    <lineage>
        <taxon>Eukaryota</taxon>
        <taxon>Metazoa</taxon>
        <taxon>Spiralia</taxon>
        <taxon>Lophotrochozoa</taxon>
        <taxon>Mollusca</taxon>
        <taxon>Bivalvia</taxon>
        <taxon>Autobranchia</taxon>
        <taxon>Heteroconchia</taxon>
        <taxon>Euheterodonta</taxon>
        <taxon>Imparidentia</taxon>
        <taxon>Neoheterodontei</taxon>
        <taxon>Myida</taxon>
        <taxon>Dreissenoidea</taxon>
        <taxon>Dreissenidae</taxon>
        <taxon>Dreissena</taxon>
    </lineage>
</organism>
<reference evidence="1" key="2">
    <citation type="submission" date="2020-11" db="EMBL/GenBank/DDBJ databases">
        <authorList>
            <person name="McCartney M.A."/>
            <person name="Auch B."/>
            <person name="Kono T."/>
            <person name="Mallez S."/>
            <person name="Becker A."/>
            <person name="Gohl D.M."/>
            <person name="Silverstein K.A.T."/>
            <person name="Koren S."/>
            <person name="Bechman K.B."/>
            <person name="Herman A."/>
            <person name="Abrahante J.E."/>
            <person name="Garbe J."/>
        </authorList>
    </citation>
    <scope>NUCLEOTIDE SEQUENCE</scope>
    <source>
        <strain evidence="1">Duluth1</strain>
        <tissue evidence="1">Whole animal</tissue>
    </source>
</reference>
<name>A0A9D4FY37_DREPO</name>
<evidence type="ECO:0000313" key="2">
    <source>
        <dbReference type="Proteomes" id="UP000828390"/>
    </source>
</evidence>
<keyword evidence="2" id="KW-1185">Reference proteome</keyword>
<proteinExistence type="predicted"/>
<accession>A0A9D4FY37</accession>
<reference evidence="1" key="1">
    <citation type="journal article" date="2019" name="bioRxiv">
        <title>The Genome of the Zebra Mussel, Dreissena polymorpha: A Resource for Invasive Species Research.</title>
        <authorList>
            <person name="McCartney M.A."/>
            <person name="Auch B."/>
            <person name="Kono T."/>
            <person name="Mallez S."/>
            <person name="Zhang Y."/>
            <person name="Obille A."/>
            <person name="Becker A."/>
            <person name="Abrahante J.E."/>
            <person name="Garbe J."/>
            <person name="Badalamenti J.P."/>
            <person name="Herman A."/>
            <person name="Mangelson H."/>
            <person name="Liachko I."/>
            <person name="Sullivan S."/>
            <person name="Sone E.D."/>
            <person name="Koren S."/>
            <person name="Silverstein K.A.T."/>
            <person name="Beckman K.B."/>
            <person name="Gohl D.M."/>
        </authorList>
    </citation>
    <scope>NUCLEOTIDE SEQUENCE</scope>
    <source>
        <strain evidence="1">Duluth1</strain>
        <tissue evidence="1">Whole animal</tissue>
    </source>
</reference>